<evidence type="ECO:0000259" key="1">
    <source>
        <dbReference type="PROSITE" id="PS51186"/>
    </source>
</evidence>
<proteinExistence type="predicted"/>
<comment type="caution">
    <text evidence="2">The sequence shown here is derived from an EMBL/GenBank/DDBJ whole genome shotgun (WGS) entry which is preliminary data.</text>
</comment>
<dbReference type="PANTHER" id="PTHR43792">
    <property type="entry name" value="GNAT FAMILY, PUTATIVE (AFU_ORTHOLOGUE AFUA_3G00765)-RELATED-RELATED"/>
    <property type="match status" value="1"/>
</dbReference>
<protein>
    <submittedName>
        <fullName evidence="2">GNAT family N-acetyltransferase</fullName>
    </submittedName>
</protein>
<name>A0A6N9I4M5_9LACO</name>
<dbReference type="PANTHER" id="PTHR43792:SF1">
    <property type="entry name" value="N-ACETYLTRANSFERASE DOMAIN-CONTAINING PROTEIN"/>
    <property type="match status" value="1"/>
</dbReference>
<dbReference type="GO" id="GO:0016747">
    <property type="term" value="F:acyltransferase activity, transferring groups other than amino-acyl groups"/>
    <property type="evidence" value="ECO:0007669"/>
    <property type="project" value="InterPro"/>
</dbReference>
<feature type="domain" description="N-acetyltransferase" evidence="1">
    <location>
        <begin position="21"/>
        <end position="172"/>
    </location>
</feature>
<accession>A0A6N9I4M5</accession>
<sequence length="177" mass="20161">MRNFFLTTARLGFSHWKSTDMELAQTLWGDINVVRYIHQGPFSDEEVDKRLNTEMAQQAKVGAQYWPIFWKADGTFIGACGLRPTDEPNVFEFGIHLRASVWHQGVGMEAGQAAITYGFNELNAKKIVMGHNPNNIGSQKLLAKLGFEYYGKEFYAPTGLEHPMYRMTPAMWAARKH</sequence>
<dbReference type="EMBL" id="WEZQ01000017">
    <property type="protein sequence ID" value="MYV17654.1"/>
    <property type="molecule type" value="Genomic_DNA"/>
</dbReference>
<dbReference type="Pfam" id="PF13302">
    <property type="entry name" value="Acetyltransf_3"/>
    <property type="match status" value="1"/>
</dbReference>
<organism evidence="2 3">
    <name type="scientific">Furfurilactobacillus milii</name>
    <dbReference type="NCBI Taxonomy" id="2888272"/>
    <lineage>
        <taxon>Bacteria</taxon>
        <taxon>Bacillati</taxon>
        <taxon>Bacillota</taxon>
        <taxon>Bacilli</taxon>
        <taxon>Lactobacillales</taxon>
        <taxon>Lactobacillaceae</taxon>
        <taxon>Furfurilactobacillus</taxon>
    </lineage>
</organism>
<evidence type="ECO:0000313" key="3">
    <source>
        <dbReference type="Proteomes" id="UP000449209"/>
    </source>
</evidence>
<dbReference type="SUPFAM" id="SSF55729">
    <property type="entry name" value="Acyl-CoA N-acyltransferases (Nat)"/>
    <property type="match status" value="1"/>
</dbReference>
<dbReference type="AlphaFoldDB" id="A0A6N9I4M5"/>
<dbReference type="PROSITE" id="PS51186">
    <property type="entry name" value="GNAT"/>
    <property type="match status" value="1"/>
</dbReference>
<evidence type="ECO:0000313" key="2">
    <source>
        <dbReference type="EMBL" id="MYV17654.1"/>
    </source>
</evidence>
<gene>
    <name evidence="2" type="ORF">GB993_09080</name>
</gene>
<reference evidence="2 3" key="1">
    <citation type="journal article" date="2019" name="Appl. Environ. Microbiol.">
        <title>Genetic determinants of hydroxycinnamic acid metabolism in heterofermentative lactobacilli.</title>
        <authorList>
            <person name="Gaur G."/>
            <person name="Oh J.H."/>
            <person name="Filannino P."/>
            <person name="Gobbetti M."/>
            <person name="van Pijkeren J.P."/>
            <person name="Ganzle M.G."/>
        </authorList>
    </citation>
    <scope>NUCLEOTIDE SEQUENCE [LARGE SCALE GENOMIC DNA]</scope>
    <source>
        <strain evidence="2 3">C5</strain>
    </source>
</reference>
<dbReference type="InterPro" id="IPR051531">
    <property type="entry name" value="N-acetyltransferase"/>
</dbReference>
<dbReference type="RefSeq" id="WP_161004023.1">
    <property type="nucleotide sequence ID" value="NZ_WEZQ01000017.1"/>
</dbReference>
<dbReference type="InterPro" id="IPR000182">
    <property type="entry name" value="GNAT_dom"/>
</dbReference>
<dbReference type="OrthoDB" id="9798081at2"/>
<dbReference type="InterPro" id="IPR016181">
    <property type="entry name" value="Acyl_CoA_acyltransferase"/>
</dbReference>
<dbReference type="Gene3D" id="3.40.630.30">
    <property type="match status" value="1"/>
</dbReference>
<keyword evidence="2" id="KW-0808">Transferase</keyword>
<dbReference type="Proteomes" id="UP000449209">
    <property type="component" value="Unassembled WGS sequence"/>
</dbReference>